<comment type="subunit">
    <text evidence="2">Tetramer of two alpha and two beta chains.</text>
</comment>
<dbReference type="GO" id="GO:0005829">
    <property type="term" value="C:cytosol"/>
    <property type="evidence" value="ECO:0007669"/>
    <property type="project" value="TreeGrafter"/>
</dbReference>
<dbReference type="Gene3D" id="3.20.20.70">
    <property type="entry name" value="Aldolase class I"/>
    <property type="match status" value="1"/>
</dbReference>
<dbReference type="InterPro" id="IPR011060">
    <property type="entry name" value="RibuloseP-bd_barrel"/>
</dbReference>
<dbReference type="SUPFAM" id="SSF51366">
    <property type="entry name" value="Ribulose-phoshate binding barrel"/>
    <property type="match status" value="1"/>
</dbReference>
<name>A0A6J7FMA6_9ZZZZ</name>
<dbReference type="PROSITE" id="PS00167">
    <property type="entry name" value="TRP_SYNTHASE_ALPHA"/>
    <property type="match status" value="1"/>
</dbReference>
<dbReference type="EMBL" id="CAFBMM010000003">
    <property type="protein sequence ID" value="CAB4896597.1"/>
    <property type="molecule type" value="Genomic_DNA"/>
</dbReference>
<reference evidence="10" key="1">
    <citation type="submission" date="2020-05" db="EMBL/GenBank/DDBJ databases">
        <authorList>
            <person name="Chiriac C."/>
            <person name="Salcher M."/>
            <person name="Ghai R."/>
            <person name="Kavagutti S V."/>
        </authorList>
    </citation>
    <scope>NUCLEOTIDE SEQUENCE</scope>
</reference>
<keyword evidence="4" id="KW-0028">Amino-acid biosynthesis</keyword>
<dbReference type="EMBL" id="CAEZYK010000125">
    <property type="protein sequence ID" value="CAB4735126.1"/>
    <property type="molecule type" value="Genomic_DNA"/>
</dbReference>
<evidence type="ECO:0000313" key="12">
    <source>
        <dbReference type="EMBL" id="CAB5018827.1"/>
    </source>
</evidence>
<dbReference type="PANTHER" id="PTHR43406">
    <property type="entry name" value="TRYPTOPHAN SYNTHASE, ALPHA CHAIN"/>
    <property type="match status" value="1"/>
</dbReference>
<evidence type="ECO:0000313" key="11">
    <source>
        <dbReference type="EMBL" id="CAB4969124.1"/>
    </source>
</evidence>
<evidence type="ECO:0000313" key="10">
    <source>
        <dbReference type="EMBL" id="CAB4896597.1"/>
    </source>
</evidence>
<dbReference type="EMBL" id="CAFBOF010000002">
    <property type="protein sequence ID" value="CAB4969124.1"/>
    <property type="molecule type" value="Genomic_DNA"/>
</dbReference>
<evidence type="ECO:0000313" key="9">
    <source>
        <dbReference type="EMBL" id="CAB4735126.1"/>
    </source>
</evidence>
<organism evidence="10">
    <name type="scientific">freshwater metagenome</name>
    <dbReference type="NCBI Taxonomy" id="449393"/>
    <lineage>
        <taxon>unclassified sequences</taxon>
        <taxon>metagenomes</taxon>
        <taxon>ecological metagenomes</taxon>
    </lineage>
</organism>
<dbReference type="NCBIfam" id="TIGR00262">
    <property type="entry name" value="trpA"/>
    <property type="match status" value="1"/>
</dbReference>
<dbReference type="PANTHER" id="PTHR43406:SF1">
    <property type="entry name" value="TRYPTOPHAN SYNTHASE ALPHA CHAIN, CHLOROPLASTIC"/>
    <property type="match status" value="1"/>
</dbReference>
<evidence type="ECO:0000256" key="3">
    <source>
        <dbReference type="ARBA" id="ARBA00012043"/>
    </source>
</evidence>
<evidence type="ECO:0000256" key="1">
    <source>
        <dbReference type="ARBA" id="ARBA00004733"/>
    </source>
</evidence>
<evidence type="ECO:0000256" key="7">
    <source>
        <dbReference type="ARBA" id="ARBA00023239"/>
    </source>
</evidence>
<comment type="pathway">
    <text evidence="1">Amino-acid biosynthesis; L-tryptophan biosynthesis; L-tryptophan from chorismate: step 5/5.</text>
</comment>
<protein>
    <recommendedName>
        <fullName evidence="3">tryptophan synthase</fullName>
        <ecNumber evidence="3">4.2.1.20</ecNumber>
    </recommendedName>
</protein>
<accession>A0A6J7FMA6</accession>
<dbReference type="InterPro" id="IPR002028">
    <property type="entry name" value="Trp_synthase_suA"/>
</dbReference>
<proteinExistence type="inferred from homology"/>
<dbReference type="HAMAP" id="MF_00131">
    <property type="entry name" value="Trp_synth_alpha"/>
    <property type="match status" value="1"/>
</dbReference>
<dbReference type="Pfam" id="PF00290">
    <property type="entry name" value="Trp_syntA"/>
    <property type="match status" value="1"/>
</dbReference>
<dbReference type="AlphaFoldDB" id="A0A6J7FMA6"/>
<keyword evidence="7" id="KW-0456">Lyase</keyword>
<dbReference type="GO" id="GO:0004834">
    <property type="term" value="F:tryptophan synthase activity"/>
    <property type="evidence" value="ECO:0007669"/>
    <property type="project" value="UniProtKB-EC"/>
</dbReference>
<dbReference type="EC" id="4.2.1.20" evidence="3"/>
<gene>
    <name evidence="9" type="ORF">UFOPK2683_01534</name>
    <name evidence="10" type="ORF">UFOPK3605_00238</name>
    <name evidence="11" type="ORF">UFOPK3897_00217</name>
    <name evidence="12" type="ORF">UFOPK4121_00521</name>
</gene>
<evidence type="ECO:0000256" key="8">
    <source>
        <dbReference type="ARBA" id="ARBA00049047"/>
    </source>
</evidence>
<dbReference type="EMBL" id="CAFBPQ010000010">
    <property type="protein sequence ID" value="CAB5018827.1"/>
    <property type="molecule type" value="Genomic_DNA"/>
</dbReference>
<dbReference type="UniPathway" id="UPA00035">
    <property type="reaction ID" value="UER00044"/>
</dbReference>
<evidence type="ECO:0000256" key="2">
    <source>
        <dbReference type="ARBA" id="ARBA00011270"/>
    </source>
</evidence>
<dbReference type="InterPro" id="IPR013785">
    <property type="entry name" value="Aldolase_TIM"/>
</dbReference>
<sequence>MNLETHLRSRRSLGKSLLIPYVTGGLGEPWLQIVRAVAAAGADAVEIGIPFSDPIMDGKTIQEASQRALDLGATFASIVAQAATLDIDIPIVVMSYYNPLHHAGHVRSASMLADAGIDGAIIPDLPLDEIGPWADAADDAGVETVLLAAPTTPDDRLGRICERSRGFVYGVSLMGVTGERAQLASQASVMGERLKAITDMPVLLGVGISNPEQAVAAAASADGVIVGSALISRLLRGEGPDEAFTFVESIRSALDA</sequence>
<keyword evidence="5" id="KW-0822">Tryptophan biosynthesis</keyword>
<keyword evidence="6" id="KW-0057">Aromatic amino acid biosynthesis</keyword>
<dbReference type="InterPro" id="IPR018204">
    <property type="entry name" value="Trp_synthase_alpha_AS"/>
</dbReference>
<evidence type="ECO:0000256" key="5">
    <source>
        <dbReference type="ARBA" id="ARBA00022822"/>
    </source>
</evidence>
<dbReference type="CDD" id="cd04724">
    <property type="entry name" value="Tryptophan_synthase_alpha"/>
    <property type="match status" value="1"/>
</dbReference>
<evidence type="ECO:0000256" key="4">
    <source>
        <dbReference type="ARBA" id="ARBA00022605"/>
    </source>
</evidence>
<comment type="catalytic activity">
    <reaction evidence="8">
        <text>(1S,2R)-1-C-(indol-3-yl)glycerol 3-phosphate + L-serine = D-glyceraldehyde 3-phosphate + L-tryptophan + H2O</text>
        <dbReference type="Rhea" id="RHEA:10532"/>
        <dbReference type="ChEBI" id="CHEBI:15377"/>
        <dbReference type="ChEBI" id="CHEBI:33384"/>
        <dbReference type="ChEBI" id="CHEBI:57912"/>
        <dbReference type="ChEBI" id="CHEBI:58866"/>
        <dbReference type="ChEBI" id="CHEBI:59776"/>
        <dbReference type="EC" id="4.2.1.20"/>
    </reaction>
</comment>
<evidence type="ECO:0000256" key="6">
    <source>
        <dbReference type="ARBA" id="ARBA00023141"/>
    </source>
</evidence>